<sequence>MEQNQKLDLISLAIQRLIEEKKNDEVSGTVSFVDHGGGDGEQLLSQFLYQLDTLREGDMLKQSETSSPLEGIASAVGEKEGKNENVIQAGDNSIENKIDEIVKELKKVRRQNFVTHCLLSVMIVLTVAWQLSEVSLLLKVKDGLNHPFRSFGSMLSGFLTVPDRNGQAGVKNSFRFKQPHE</sequence>
<evidence type="ECO:0000313" key="3">
    <source>
        <dbReference type="Proteomes" id="UP001163823"/>
    </source>
</evidence>
<keyword evidence="1" id="KW-1133">Transmembrane helix</keyword>
<dbReference type="PANTHER" id="PTHR35280">
    <property type="entry name" value="F17L21.9"/>
    <property type="match status" value="1"/>
</dbReference>
<keyword evidence="1" id="KW-0472">Membrane</keyword>
<accession>A0AAD7P838</accession>
<feature type="transmembrane region" description="Helical" evidence="1">
    <location>
        <begin position="113"/>
        <end position="131"/>
    </location>
</feature>
<name>A0AAD7P838_QUISA</name>
<proteinExistence type="predicted"/>
<gene>
    <name evidence="2" type="ORF">O6P43_030610</name>
</gene>
<dbReference type="Proteomes" id="UP001163823">
    <property type="component" value="Chromosome 13"/>
</dbReference>
<dbReference type="PANTHER" id="PTHR35280:SF1">
    <property type="entry name" value="F17L21.9"/>
    <property type="match status" value="1"/>
</dbReference>
<dbReference type="EMBL" id="JARAOO010000013">
    <property type="protein sequence ID" value="KAJ7945567.1"/>
    <property type="molecule type" value="Genomic_DNA"/>
</dbReference>
<evidence type="ECO:0000313" key="2">
    <source>
        <dbReference type="EMBL" id="KAJ7945567.1"/>
    </source>
</evidence>
<reference evidence="2" key="1">
    <citation type="journal article" date="2023" name="Science">
        <title>Elucidation of the pathway for biosynthesis of saponin adjuvants from the soapbark tree.</title>
        <authorList>
            <person name="Reed J."/>
            <person name="Orme A."/>
            <person name="El-Demerdash A."/>
            <person name="Owen C."/>
            <person name="Martin L.B.B."/>
            <person name="Misra R.C."/>
            <person name="Kikuchi S."/>
            <person name="Rejzek M."/>
            <person name="Martin A.C."/>
            <person name="Harkess A."/>
            <person name="Leebens-Mack J."/>
            <person name="Louveau T."/>
            <person name="Stephenson M.J."/>
            <person name="Osbourn A."/>
        </authorList>
    </citation>
    <scope>NUCLEOTIDE SEQUENCE</scope>
    <source>
        <strain evidence="2">S10</strain>
    </source>
</reference>
<comment type="caution">
    <text evidence="2">The sequence shown here is derived from an EMBL/GenBank/DDBJ whole genome shotgun (WGS) entry which is preliminary data.</text>
</comment>
<organism evidence="2 3">
    <name type="scientific">Quillaja saponaria</name>
    <name type="common">Soap bark tree</name>
    <dbReference type="NCBI Taxonomy" id="32244"/>
    <lineage>
        <taxon>Eukaryota</taxon>
        <taxon>Viridiplantae</taxon>
        <taxon>Streptophyta</taxon>
        <taxon>Embryophyta</taxon>
        <taxon>Tracheophyta</taxon>
        <taxon>Spermatophyta</taxon>
        <taxon>Magnoliopsida</taxon>
        <taxon>eudicotyledons</taxon>
        <taxon>Gunneridae</taxon>
        <taxon>Pentapetalae</taxon>
        <taxon>rosids</taxon>
        <taxon>fabids</taxon>
        <taxon>Fabales</taxon>
        <taxon>Quillajaceae</taxon>
        <taxon>Quillaja</taxon>
    </lineage>
</organism>
<protein>
    <submittedName>
        <fullName evidence="2">Ciliary neurotrophic factor</fullName>
    </submittedName>
</protein>
<dbReference type="KEGG" id="qsa:O6P43_030610"/>
<keyword evidence="3" id="KW-1185">Reference proteome</keyword>
<dbReference type="AlphaFoldDB" id="A0AAD7P838"/>
<evidence type="ECO:0000256" key="1">
    <source>
        <dbReference type="SAM" id="Phobius"/>
    </source>
</evidence>
<keyword evidence="1" id="KW-0812">Transmembrane</keyword>